<dbReference type="InterPro" id="IPR036388">
    <property type="entry name" value="WH-like_DNA-bd_sf"/>
</dbReference>
<gene>
    <name evidence="2" type="ORF">G443_004101</name>
</gene>
<reference evidence="2 3" key="1">
    <citation type="submission" date="2013-07" db="EMBL/GenBank/DDBJ databases">
        <authorList>
            <consortium name="DOE Joint Genome Institute"/>
            <person name="Reeve W."/>
            <person name="Huntemann M."/>
            <person name="Han J."/>
            <person name="Chen A."/>
            <person name="Kyrpides N."/>
            <person name="Mavromatis K."/>
            <person name="Markowitz V."/>
            <person name="Palaniappan K."/>
            <person name="Ivanova N."/>
            <person name="Schaumberg A."/>
            <person name="Pati A."/>
            <person name="Liolios K."/>
            <person name="Nordberg H.P."/>
            <person name="Cantor M.N."/>
            <person name="Hua S.X."/>
            <person name="Woyke T."/>
        </authorList>
    </citation>
    <scope>NUCLEOTIDE SEQUENCE [LARGE SCALE GENOMIC DNA]</scope>
    <source>
        <strain evidence="2 3">DSM 43889</strain>
    </source>
</reference>
<dbReference type="Pfam" id="PF12802">
    <property type="entry name" value="MarR_2"/>
    <property type="match status" value="1"/>
</dbReference>
<dbReference type="InterPro" id="IPR000835">
    <property type="entry name" value="HTH_MarR-typ"/>
</dbReference>
<reference evidence="2 3" key="2">
    <citation type="submission" date="2022-06" db="EMBL/GenBank/DDBJ databases">
        <title>Genomic Encyclopedia of Type Strains, Phase I: the one thousand microbial genomes (KMG-I) project.</title>
        <authorList>
            <person name="Kyrpides N."/>
        </authorList>
    </citation>
    <scope>NUCLEOTIDE SEQUENCE [LARGE SCALE GENOMIC DNA]</scope>
    <source>
        <strain evidence="2 3">DSM 43889</strain>
    </source>
</reference>
<evidence type="ECO:0000313" key="3">
    <source>
        <dbReference type="Proteomes" id="UP000791080"/>
    </source>
</evidence>
<protein>
    <submittedName>
        <fullName evidence="2">DNA-binding transcriptional regulator, MarR family</fullName>
    </submittedName>
</protein>
<dbReference type="PANTHER" id="PTHR33164:SF43">
    <property type="entry name" value="HTH-TYPE TRANSCRIPTIONAL REPRESSOR YETL"/>
    <property type="match status" value="1"/>
</dbReference>
<dbReference type="Proteomes" id="UP000791080">
    <property type="component" value="Unassembled WGS sequence"/>
</dbReference>
<dbReference type="SUPFAM" id="SSF46785">
    <property type="entry name" value="Winged helix' DNA-binding domain"/>
    <property type="match status" value="1"/>
</dbReference>
<keyword evidence="3" id="KW-1185">Reference proteome</keyword>
<proteinExistence type="predicted"/>
<name>A0ABT1JMU1_ACTCY</name>
<accession>A0ABT1JMU1</accession>
<dbReference type="Gene3D" id="1.10.10.10">
    <property type="entry name" value="Winged helix-like DNA-binding domain superfamily/Winged helix DNA-binding domain"/>
    <property type="match status" value="1"/>
</dbReference>
<dbReference type="InterPro" id="IPR039422">
    <property type="entry name" value="MarR/SlyA-like"/>
</dbReference>
<feature type="domain" description="HTH marR-type" evidence="1">
    <location>
        <begin position="1"/>
        <end position="137"/>
    </location>
</feature>
<dbReference type="EMBL" id="AUBJ02000001">
    <property type="protein sequence ID" value="MCP2333831.1"/>
    <property type="molecule type" value="Genomic_DNA"/>
</dbReference>
<comment type="caution">
    <text evidence="2">The sequence shown here is derived from an EMBL/GenBank/DDBJ whole genome shotgun (WGS) entry which is preliminary data.</text>
</comment>
<evidence type="ECO:0000259" key="1">
    <source>
        <dbReference type="PROSITE" id="PS50995"/>
    </source>
</evidence>
<dbReference type="GO" id="GO:0003677">
    <property type="term" value="F:DNA binding"/>
    <property type="evidence" value="ECO:0007669"/>
    <property type="project" value="UniProtKB-KW"/>
</dbReference>
<dbReference type="PRINTS" id="PR00598">
    <property type="entry name" value="HTHMARR"/>
</dbReference>
<dbReference type="RefSeq" id="WP_026419073.1">
    <property type="nucleotide sequence ID" value="NZ_AUBJ02000001.1"/>
</dbReference>
<sequence>MDEQPAPAVPYLLAYAFTVATRQANEALRQHNLTIRQFGVLVQLDLEPELTMSDLARQLGVTRQSLHEMVGALEQAGYLRRLPGSSGRTRRLELTRGTRRLMNQVDDRLRLVEEEFLGGLRASEIHTLRTLLRRLLAHATDDESWLGTP</sequence>
<keyword evidence="2" id="KW-0238">DNA-binding</keyword>
<organism evidence="2 3">
    <name type="scientific">Actinoalloteichus caeruleus DSM 43889</name>
    <dbReference type="NCBI Taxonomy" id="1120930"/>
    <lineage>
        <taxon>Bacteria</taxon>
        <taxon>Bacillati</taxon>
        <taxon>Actinomycetota</taxon>
        <taxon>Actinomycetes</taxon>
        <taxon>Pseudonocardiales</taxon>
        <taxon>Pseudonocardiaceae</taxon>
        <taxon>Actinoalloteichus</taxon>
        <taxon>Actinoalloteichus cyanogriseus</taxon>
    </lineage>
</organism>
<dbReference type="SMART" id="SM00347">
    <property type="entry name" value="HTH_MARR"/>
    <property type="match status" value="1"/>
</dbReference>
<dbReference type="PROSITE" id="PS50995">
    <property type="entry name" value="HTH_MARR_2"/>
    <property type="match status" value="1"/>
</dbReference>
<dbReference type="PANTHER" id="PTHR33164">
    <property type="entry name" value="TRANSCRIPTIONAL REGULATOR, MARR FAMILY"/>
    <property type="match status" value="1"/>
</dbReference>
<evidence type="ECO:0000313" key="2">
    <source>
        <dbReference type="EMBL" id="MCP2333831.1"/>
    </source>
</evidence>
<dbReference type="InterPro" id="IPR036390">
    <property type="entry name" value="WH_DNA-bd_sf"/>
</dbReference>